<keyword evidence="1" id="KW-0614">Plasmid</keyword>
<gene>
    <name evidence="1" type="ORF">BRPE64_DCDS02590</name>
</gene>
<proteinExistence type="predicted"/>
<evidence type="ECO:0000313" key="1">
    <source>
        <dbReference type="EMBL" id="BAN27195.1"/>
    </source>
</evidence>
<dbReference type="AlphaFoldDB" id="R4WZM5"/>
<organism evidence="1 2">
    <name type="scientific">Caballeronia insecticola</name>
    <dbReference type="NCBI Taxonomy" id="758793"/>
    <lineage>
        <taxon>Bacteria</taxon>
        <taxon>Pseudomonadati</taxon>
        <taxon>Pseudomonadota</taxon>
        <taxon>Betaproteobacteria</taxon>
        <taxon>Burkholderiales</taxon>
        <taxon>Burkholderiaceae</taxon>
        <taxon>Caballeronia</taxon>
    </lineage>
</organism>
<reference evidence="1 2" key="1">
    <citation type="journal article" date="2013" name="Genome Announc.">
        <title>Complete Genome Sequence of Burkholderia sp. Strain RPE64, Bacterial Symbiont of the Bean Bug Riptortus pedestris.</title>
        <authorList>
            <person name="Shibata T.F."/>
            <person name="Maeda T."/>
            <person name="Nikoh N."/>
            <person name="Yamaguchi K."/>
            <person name="Oshima K."/>
            <person name="Hattori M."/>
            <person name="Nishiyama T."/>
            <person name="Hasebe M."/>
            <person name="Fukatsu T."/>
            <person name="Kikuchi Y."/>
            <person name="Shigenobu S."/>
        </authorList>
    </citation>
    <scope>NUCLEOTIDE SEQUENCE [LARGE SCALE GENOMIC DNA]</scope>
    <source>
        <plasmid evidence="1 2">p1</plasmid>
    </source>
</reference>
<geneLocation type="plasmid" evidence="1 2">
    <name>p1</name>
</geneLocation>
<dbReference type="KEGG" id="buo:BRPE64_DCDS02590"/>
<reference evidence="1 2" key="2">
    <citation type="journal article" date="2018" name="Int. J. Syst. Evol. Microbiol.">
        <title>Burkholderia insecticola sp. nov., a gut symbiotic bacterium of the bean bug Riptortus pedestris.</title>
        <authorList>
            <person name="Takeshita K."/>
            <person name="Tamaki H."/>
            <person name="Ohbayashi T."/>
            <person name="Meng X.-Y."/>
            <person name="Sone T."/>
            <person name="Mitani Y."/>
            <person name="Peeters C."/>
            <person name="Kikuchi Y."/>
            <person name="Vandamme P."/>
        </authorList>
    </citation>
    <scope>NUCLEOTIDE SEQUENCE [LARGE SCALE GENOMIC DNA]</scope>
    <source>
        <strain evidence="1">RPE64</strain>
        <plasmid evidence="1 2">p1</plasmid>
    </source>
</reference>
<protein>
    <submittedName>
        <fullName evidence="1">Uncharacterized protein</fullName>
    </submittedName>
</protein>
<dbReference type="PATRIC" id="fig|758793.3.peg.5409"/>
<dbReference type="EMBL" id="AP013061">
    <property type="protein sequence ID" value="BAN27195.1"/>
    <property type="molecule type" value="Genomic_DNA"/>
</dbReference>
<dbReference type="HOGENOM" id="CLU_2859070_0_0_4"/>
<dbReference type="Proteomes" id="UP000013966">
    <property type="component" value="Plasmid p1"/>
</dbReference>
<accession>R4WZM5</accession>
<keyword evidence="2" id="KW-1185">Reference proteome</keyword>
<sequence length="64" mass="6755">MAAKVDVSFTMLGIDTADRVVDHALRRLEACAVILSEGAYGNGCESEASQNAFHMSTPGKNLSP</sequence>
<name>R4WZM5_9BURK</name>
<evidence type="ECO:0000313" key="2">
    <source>
        <dbReference type="Proteomes" id="UP000013966"/>
    </source>
</evidence>